<evidence type="ECO:0000313" key="3">
    <source>
        <dbReference type="Proteomes" id="UP000636956"/>
    </source>
</evidence>
<protein>
    <submittedName>
        <fullName evidence="2">Uncharacterized protein</fullName>
    </submittedName>
</protein>
<keyword evidence="1" id="KW-0472">Membrane</keyword>
<dbReference type="RefSeq" id="WP_188743217.1">
    <property type="nucleotide sequence ID" value="NZ_BAABFW010000004.1"/>
</dbReference>
<gene>
    <name evidence="2" type="ORF">GCM10011372_19310</name>
</gene>
<feature type="transmembrane region" description="Helical" evidence="1">
    <location>
        <begin position="9"/>
        <end position="28"/>
    </location>
</feature>
<reference evidence="2" key="1">
    <citation type="journal article" date="2014" name="Int. J. Syst. Evol. Microbiol.">
        <title>Complete genome sequence of Corynebacterium casei LMG S-19264T (=DSM 44701T), isolated from a smear-ripened cheese.</title>
        <authorList>
            <consortium name="US DOE Joint Genome Institute (JGI-PGF)"/>
            <person name="Walter F."/>
            <person name="Albersmeier A."/>
            <person name="Kalinowski J."/>
            <person name="Ruckert C."/>
        </authorList>
    </citation>
    <scope>NUCLEOTIDE SEQUENCE</scope>
    <source>
        <strain evidence="2">CGMCC 1.8984</strain>
    </source>
</reference>
<name>A0A917PIX5_9MICO</name>
<dbReference type="Proteomes" id="UP000636956">
    <property type="component" value="Unassembled WGS sequence"/>
</dbReference>
<keyword evidence="1" id="KW-1133">Transmembrane helix</keyword>
<dbReference type="EMBL" id="BMMD01000009">
    <property type="protein sequence ID" value="GGJ81069.1"/>
    <property type="molecule type" value="Genomic_DNA"/>
</dbReference>
<organism evidence="2 3">
    <name type="scientific">Agromyces bauzanensis</name>
    <dbReference type="NCBI Taxonomy" id="1308924"/>
    <lineage>
        <taxon>Bacteria</taxon>
        <taxon>Bacillati</taxon>
        <taxon>Actinomycetota</taxon>
        <taxon>Actinomycetes</taxon>
        <taxon>Micrococcales</taxon>
        <taxon>Microbacteriaceae</taxon>
        <taxon>Agromyces</taxon>
    </lineage>
</organism>
<keyword evidence="3" id="KW-1185">Reference proteome</keyword>
<keyword evidence="1" id="KW-0812">Transmembrane</keyword>
<accession>A0A917PIX5</accession>
<sequence>MNPATPHRASLTVLVGLAAVGVIAGLLAGSPMLEQLMPRLPAVPTTNLAVGFAAVGLVVVAIWGVVGLGRAARTRARRNALASTVRGELSCGIRNRLLVRRLNELLDDAGGVRLGARFSVVVDELGVAFWNGGGRPHGAAHFPWREVRNIRADSMVVGGSVEHVLVLRVRHNGSSIELPIILSAGRFGRYAMSDAPFFAVVRSWKAKHRAALAAEGLELPPLTAPIPVIRPEVAAAARR</sequence>
<proteinExistence type="predicted"/>
<evidence type="ECO:0000313" key="2">
    <source>
        <dbReference type="EMBL" id="GGJ81069.1"/>
    </source>
</evidence>
<dbReference type="AlphaFoldDB" id="A0A917PIX5"/>
<feature type="transmembrane region" description="Helical" evidence="1">
    <location>
        <begin position="48"/>
        <end position="68"/>
    </location>
</feature>
<reference evidence="2" key="2">
    <citation type="submission" date="2020-09" db="EMBL/GenBank/DDBJ databases">
        <authorList>
            <person name="Sun Q."/>
            <person name="Zhou Y."/>
        </authorList>
    </citation>
    <scope>NUCLEOTIDE SEQUENCE</scope>
    <source>
        <strain evidence="2">CGMCC 1.8984</strain>
    </source>
</reference>
<evidence type="ECO:0000256" key="1">
    <source>
        <dbReference type="SAM" id="Phobius"/>
    </source>
</evidence>
<comment type="caution">
    <text evidence="2">The sequence shown here is derived from an EMBL/GenBank/DDBJ whole genome shotgun (WGS) entry which is preliminary data.</text>
</comment>